<proteinExistence type="predicted"/>
<dbReference type="EMBL" id="JAHRIQ010102154">
    <property type="protein sequence ID" value="MEQ2254000.1"/>
    <property type="molecule type" value="Genomic_DNA"/>
</dbReference>
<protein>
    <recommendedName>
        <fullName evidence="4">Secreted protein</fullName>
    </recommendedName>
</protein>
<sequence length="145" mass="16358">MSKNVLGNKAFLILILILIQNSWAARCSDPEAAKQPRTITEFQVPLLSRQSPEYFSKRLGDQKDGFAKCEMGLLCSFWSALVVASKLPYRCHFCQVSLLLNHEPHLFPVESETYSASDVLGSDLMCGFYRLCSNRHLCVVLKILT</sequence>
<evidence type="ECO:0000313" key="2">
    <source>
        <dbReference type="EMBL" id="MEQ2254000.1"/>
    </source>
</evidence>
<keyword evidence="3" id="KW-1185">Reference proteome</keyword>
<name>A0ABV0VBA5_9TELE</name>
<evidence type="ECO:0000313" key="3">
    <source>
        <dbReference type="Proteomes" id="UP001482620"/>
    </source>
</evidence>
<dbReference type="Proteomes" id="UP001482620">
    <property type="component" value="Unassembled WGS sequence"/>
</dbReference>
<reference evidence="2 3" key="1">
    <citation type="submission" date="2021-06" db="EMBL/GenBank/DDBJ databases">
        <authorList>
            <person name="Palmer J.M."/>
        </authorList>
    </citation>
    <scope>NUCLEOTIDE SEQUENCE [LARGE SCALE GENOMIC DNA]</scope>
    <source>
        <strain evidence="3">if_2019</strain>
        <tissue evidence="2">Muscle</tissue>
    </source>
</reference>
<comment type="caution">
    <text evidence="2">The sequence shown here is derived from an EMBL/GenBank/DDBJ whole genome shotgun (WGS) entry which is preliminary data.</text>
</comment>
<evidence type="ECO:0000256" key="1">
    <source>
        <dbReference type="SAM" id="SignalP"/>
    </source>
</evidence>
<gene>
    <name evidence="2" type="ORF">ILYODFUR_038402</name>
</gene>
<evidence type="ECO:0008006" key="4">
    <source>
        <dbReference type="Google" id="ProtNLM"/>
    </source>
</evidence>
<accession>A0ABV0VBA5</accession>
<feature type="signal peptide" evidence="1">
    <location>
        <begin position="1"/>
        <end position="24"/>
    </location>
</feature>
<organism evidence="2 3">
    <name type="scientific">Ilyodon furcidens</name>
    <name type="common">goldbreast splitfin</name>
    <dbReference type="NCBI Taxonomy" id="33524"/>
    <lineage>
        <taxon>Eukaryota</taxon>
        <taxon>Metazoa</taxon>
        <taxon>Chordata</taxon>
        <taxon>Craniata</taxon>
        <taxon>Vertebrata</taxon>
        <taxon>Euteleostomi</taxon>
        <taxon>Actinopterygii</taxon>
        <taxon>Neopterygii</taxon>
        <taxon>Teleostei</taxon>
        <taxon>Neoteleostei</taxon>
        <taxon>Acanthomorphata</taxon>
        <taxon>Ovalentaria</taxon>
        <taxon>Atherinomorphae</taxon>
        <taxon>Cyprinodontiformes</taxon>
        <taxon>Goodeidae</taxon>
        <taxon>Ilyodon</taxon>
    </lineage>
</organism>
<keyword evidence="1" id="KW-0732">Signal</keyword>
<feature type="chain" id="PRO_5046553508" description="Secreted protein" evidence="1">
    <location>
        <begin position="25"/>
        <end position="145"/>
    </location>
</feature>